<reference evidence="2 3" key="1">
    <citation type="submission" date="2014-06" db="EMBL/GenBank/DDBJ databases">
        <title>Evolutionary Origins and Diversification of the Mycorrhizal Mutualists.</title>
        <authorList>
            <consortium name="DOE Joint Genome Institute"/>
            <consortium name="Mycorrhizal Genomics Consortium"/>
            <person name="Kohler A."/>
            <person name="Kuo A."/>
            <person name="Nagy L.G."/>
            <person name="Floudas D."/>
            <person name="Copeland A."/>
            <person name="Barry K.W."/>
            <person name="Cichocki N."/>
            <person name="Veneault-Fourrey C."/>
            <person name="LaButti K."/>
            <person name="Lindquist E.A."/>
            <person name="Lipzen A."/>
            <person name="Lundell T."/>
            <person name="Morin E."/>
            <person name="Murat C."/>
            <person name="Riley R."/>
            <person name="Ohm R."/>
            <person name="Sun H."/>
            <person name="Tunlid A."/>
            <person name="Henrissat B."/>
            <person name="Grigoriev I.V."/>
            <person name="Hibbett D.S."/>
            <person name="Martin F."/>
        </authorList>
    </citation>
    <scope>NUCLEOTIDE SEQUENCE [LARGE SCALE GENOMIC DNA]</scope>
    <source>
        <strain evidence="2 3">SS14</strain>
    </source>
</reference>
<sequence>MAFCSLIVAAPGVNAILQAVDNCATTIDDMTMLNFALTLRHLENDIYNMFSQVLQGVGMSAYTGTVQLITSKAILTTAASILATEAHHASIPLQFFLVDNYTAACLKPCFQWTLGCFGNPKVMPPTTYGLGHCLLFPRV</sequence>
<protein>
    <submittedName>
        <fullName evidence="2">Uncharacterized protein</fullName>
    </submittedName>
</protein>
<dbReference type="Pfam" id="PF13668">
    <property type="entry name" value="Ferritin_2"/>
    <property type="match status" value="1"/>
</dbReference>
<name>A0A0C9TXI2_SPHS4</name>
<keyword evidence="1" id="KW-0732">Signal</keyword>
<accession>A0A0C9TXI2</accession>
<proteinExistence type="predicted"/>
<evidence type="ECO:0000256" key="1">
    <source>
        <dbReference type="SAM" id="SignalP"/>
    </source>
</evidence>
<dbReference type="HOGENOM" id="CLU_1846354_0_0_1"/>
<gene>
    <name evidence="2" type="ORF">M422DRAFT_262555</name>
</gene>
<dbReference type="Proteomes" id="UP000054279">
    <property type="component" value="Unassembled WGS sequence"/>
</dbReference>
<feature type="signal peptide" evidence="1">
    <location>
        <begin position="1"/>
        <end position="15"/>
    </location>
</feature>
<evidence type="ECO:0000313" key="2">
    <source>
        <dbReference type="EMBL" id="KIJ35178.1"/>
    </source>
</evidence>
<dbReference type="AlphaFoldDB" id="A0A0C9TXI2"/>
<keyword evidence="3" id="KW-1185">Reference proteome</keyword>
<dbReference type="EMBL" id="KN837191">
    <property type="protein sequence ID" value="KIJ35178.1"/>
    <property type="molecule type" value="Genomic_DNA"/>
</dbReference>
<organism evidence="2 3">
    <name type="scientific">Sphaerobolus stellatus (strain SS14)</name>
    <dbReference type="NCBI Taxonomy" id="990650"/>
    <lineage>
        <taxon>Eukaryota</taxon>
        <taxon>Fungi</taxon>
        <taxon>Dikarya</taxon>
        <taxon>Basidiomycota</taxon>
        <taxon>Agaricomycotina</taxon>
        <taxon>Agaricomycetes</taxon>
        <taxon>Phallomycetidae</taxon>
        <taxon>Geastrales</taxon>
        <taxon>Sphaerobolaceae</taxon>
        <taxon>Sphaerobolus</taxon>
    </lineage>
</organism>
<evidence type="ECO:0000313" key="3">
    <source>
        <dbReference type="Proteomes" id="UP000054279"/>
    </source>
</evidence>
<feature type="chain" id="PRO_5013039960" evidence="1">
    <location>
        <begin position="16"/>
        <end position="139"/>
    </location>
</feature>